<dbReference type="EMBL" id="JALAXI010000001">
    <property type="protein sequence ID" value="MCY9278697.1"/>
    <property type="molecule type" value="Genomic_DNA"/>
</dbReference>
<dbReference type="AlphaFoldDB" id="A0AA90IU21"/>
<proteinExistence type="predicted"/>
<organism evidence="1 2">
    <name type="scientific">Bacillus haynesii</name>
    <dbReference type="NCBI Taxonomy" id="1925021"/>
    <lineage>
        <taxon>Bacteria</taxon>
        <taxon>Bacillati</taxon>
        <taxon>Bacillota</taxon>
        <taxon>Bacilli</taxon>
        <taxon>Bacillales</taxon>
        <taxon>Bacillaceae</taxon>
        <taxon>Bacillus</taxon>
    </lineage>
</organism>
<evidence type="ECO:0000313" key="2">
    <source>
        <dbReference type="Proteomes" id="UP001066455"/>
    </source>
</evidence>
<comment type="caution">
    <text evidence="1">The sequence shown here is derived from an EMBL/GenBank/DDBJ whole genome shotgun (WGS) entry which is preliminary data.</text>
</comment>
<sequence>MLFELLFEKVFKKGWKCALLNSKEKIFLFDPKEKYMVVIPSSELKLLLEKLDEFNSLNKLTYILKNKG</sequence>
<dbReference type="Proteomes" id="UP001066455">
    <property type="component" value="Unassembled WGS sequence"/>
</dbReference>
<name>A0AA90IU21_9BACI</name>
<dbReference type="RefSeq" id="WP_268301150.1">
    <property type="nucleotide sequence ID" value="NZ_JALAJZ010000004.1"/>
</dbReference>
<gene>
    <name evidence="1" type="ORF">MOE73_01160</name>
</gene>
<accession>A0AA90IU21</accession>
<evidence type="ECO:0000313" key="1">
    <source>
        <dbReference type="EMBL" id="MCY9278697.1"/>
    </source>
</evidence>
<protein>
    <submittedName>
        <fullName evidence="1">Uncharacterized protein</fullName>
    </submittedName>
</protein>
<reference evidence="1" key="1">
    <citation type="submission" date="2022-02" db="EMBL/GenBank/DDBJ databases">
        <title>Crop Bioprotection Bacillus Genome Sequencing.</title>
        <authorList>
            <person name="Dunlap C."/>
        </authorList>
    </citation>
    <scope>NUCLEOTIDE SEQUENCE</scope>
    <source>
        <strain evidence="1">T20C14</strain>
    </source>
</reference>